<evidence type="ECO:0000256" key="1">
    <source>
        <dbReference type="ARBA" id="ARBA00004173"/>
    </source>
</evidence>
<dbReference type="Proteomes" id="UP001152799">
    <property type="component" value="Chromosome 5"/>
</dbReference>
<dbReference type="GO" id="GO:1990904">
    <property type="term" value="C:ribonucleoprotein complex"/>
    <property type="evidence" value="ECO:0007669"/>
    <property type="project" value="UniProtKB-KW"/>
</dbReference>
<comment type="subcellular location">
    <subcellularLocation>
        <location evidence="1">Mitochondrion</location>
    </subcellularLocation>
</comment>
<keyword evidence="4" id="KW-0689">Ribosomal protein</keyword>
<dbReference type="PANTHER" id="PTHR15909">
    <property type="entry name" value="39S RIBOSOMAL PROTEIN L35, MITOCHONDRIAL"/>
    <property type="match status" value="1"/>
</dbReference>
<dbReference type="Pfam" id="PF01632">
    <property type="entry name" value="Ribosomal_L35p"/>
    <property type="match status" value="1"/>
</dbReference>
<gene>
    <name evidence="9" type="ORF">CEUTPL_LOCUS9914</name>
</gene>
<evidence type="ECO:0000256" key="8">
    <source>
        <dbReference type="ARBA" id="ARBA00035418"/>
    </source>
</evidence>
<dbReference type="OrthoDB" id="5847109at2759"/>
<evidence type="ECO:0000256" key="2">
    <source>
        <dbReference type="ARBA" id="ARBA00006598"/>
    </source>
</evidence>
<sequence length="178" mass="21304">MIQWAISLARNVSRLPIPRAPLLQNGVAQPKLVPSTFQRYFSLLQSKVSGPLVNNPTFNAVPITNIRTITKYSMRKGKRKTCSAVTARFYRLNWGIWIRRIAGCNKKLWKKSPPRRRRLRQHVFCNSTQSYMLDKMVNNFWRRPKYYVDDPYEPYHRREEYKFTYRTPKPYFPPEQSE</sequence>
<comment type="similarity">
    <text evidence="2">Belongs to the bacterial ribosomal protein bL35 family.</text>
</comment>
<keyword evidence="6" id="KW-0687">Ribonucleoprotein</keyword>
<dbReference type="InterPro" id="IPR021137">
    <property type="entry name" value="Ribosomal_bL35-like"/>
</dbReference>
<keyword evidence="5" id="KW-0496">Mitochondrion</keyword>
<dbReference type="GO" id="GO:0006412">
    <property type="term" value="P:translation"/>
    <property type="evidence" value="ECO:0007669"/>
    <property type="project" value="InterPro"/>
</dbReference>
<evidence type="ECO:0000256" key="3">
    <source>
        <dbReference type="ARBA" id="ARBA00022946"/>
    </source>
</evidence>
<reference evidence="9" key="1">
    <citation type="submission" date="2022-01" db="EMBL/GenBank/DDBJ databases">
        <authorList>
            <person name="King R."/>
        </authorList>
    </citation>
    <scope>NUCLEOTIDE SEQUENCE</scope>
</reference>
<organism evidence="9 10">
    <name type="scientific">Ceutorhynchus assimilis</name>
    <name type="common">cabbage seed weevil</name>
    <dbReference type="NCBI Taxonomy" id="467358"/>
    <lineage>
        <taxon>Eukaryota</taxon>
        <taxon>Metazoa</taxon>
        <taxon>Ecdysozoa</taxon>
        <taxon>Arthropoda</taxon>
        <taxon>Hexapoda</taxon>
        <taxon>Insecta</taxon>
        <taxon>Pterygota</taxon>
        <taxon>Neoptera</taxon>
        <taxon>Endopterygota</taxon>
        <taxon>Coleoptera</taxon>
        <taxon>Polyphaga</taxon>
        <taxon>Cucujiformia</taxon>
        <taxon>Curculionidae</taxon>
        <taxon>Ceutorhynchinae</taxon>
        <taxon>Ceutorhynchus</taxon>
    </lineage>
</organism>
<dbReference type="InterPro" id="IPR037229">
    <property type="entry name" value="Ribosomal_bL35_sf"/>
</dbReference>
<dbReference type="SUPFAM" id="SSF143034">
    <property type="entry name" value="L35p-like"/>
    <property type="match status" value="1"/>
</dbReference>
<protein>
    <recommendedName>
        <fullName evidence="7">Large ribosomal subunit protein bL35m</fullName>
    </recommendedName>
    <alternativeName>
        <fullName evidence="8">39S ribosomal protein L35, mitochondrial</fullName>
    </alternativeName>
</protein>
<dbReference type="GO" id="GO:0005739">
    <property type="term" value="C:mitochondrion"/>
    <property type="evidence" value="ECO:0007669"/>
    <property type="project" value="UniProtKB-SubCell"/>
</dbReference>
<evidence type="ECO:0000256" key="4">
    <source>
        <dbReference type="ARBA" id="ARBA00022980"/>
    </source>
</evidence>
<dbReference type="AlphaFoldDB" id="A0A9N9MQF0"/>
<evidence type="ECO:0000256" key="5">
    <source>
        <dbReference type="ARBA" id="ARBA00023128"/>
    </source>
</evidence>
<dbReference type="EMBL" id="OU892281">
    <property type="protein sequence ID" value="CAG9769402.1"/>
    <property type="molecule type" value="Genomic_DNA"/>
</dbReference>
<dbReference type="InterPro" id="IPR019338">
    <property type="entry name" value="Ribosomal_bL35m"/>
</dbReference>
<dbReference type="GO" id="GO:0003735">
    <property type="term" value="F:structural constituent of ribosome"/>
    <property type="evidence" value="ECO:0007669"/>
    <property type="project" value="InterPro"/>
</dbReference>
<evidence type="ECO:0000313" key="10">
    <source>
        <dbReference type="Proteomes" id="UP001152799"/>
    </source>
</evidence>
<evidence type="ECO:0000313" key="9">
    <source>
        <dbReference type="EMBL" id="CAG9769402.1"/>
    </source>
</evidence>
<dbReference type="Gene3D" id="4.10.410.60">
    <property type="match status" value="1"/>
</dbReference>
<keyword evidence="3" id="KW-0809">Transit peptide</keyword>
<name>A0A9N9MQF0_9CUCU</name>
<evidence type="ECO:0000256" key="6">
    <source>
        <dbReference type="ARBA" id="ARBA00023274"/>
    </source>
</evidence>
<proteinExistence type="inferred from homology"/>
<accession>A0A9N9MQF0</accession>
<keyword evidence="10" id="KW-1185">Reference proteome</keyword>
<dbReference type="PANTHER" id="PTHR15909:SF0">
    <property type="entry name" value="LARGE RIBOSOMAL SUBUNIT PROTEIN BL35M"/>
    <property type="match status" value="1"/>
</dbReference>
<dbReference type="GO" id="GO:0005840">
    <property type="term" value="C:ribosome"/>
    <property type="evidence" value="ECO:0007669"/>
    <property type="project" value="UniProtKB-KW"/>
</dbReference>
<evidence type="ECO:0000256" key="7">
    <source>
        <dbReference type="ARBA" id="ARBA00035273"/>
    </source>
</evidence>